<accession>A0A9D1EMD5</accession>
<proteinExistence type="predicted"/>
<reference evidence="2" key="2">
    <citation type="journal article" date="2021" name="PeerJ">
        <title>Extensive microbial diversity within the chicken gut microbiome revealed by metagenomics and culture.</title>
        <authorList>
            <person name="Gilroy R."/>
            <person name="Ravi A."/>
            <person name="Getino M."/>
            <person name="Pursley I."/>
            <person name="Horton D.L."/>
            <person name="Alikhan N.F."/>
            <person name="Baker D."/>
            <person name="Gharbi K."/>
            <person name="Hall N."/>
            <person name="Watson M."/>
            <person name="Adriaenssens E.M."/>
            <person name="Foster-Nyarko E."/>
            <person name="Jarju S."/>
            <person name="Secka A."/>
            <person name="Antonio M."/>
            <person name="Oren A."/>
            <person name="Chaudhuri R.R."/>
            <person name="La Ragione R."/>
            <person name="Hildebrand F."/>
            <person name="Pallen M.J."/>
        </authorList>
    </citation>
    <scope>NUCLEOTIDE SEQUENCE</scope>
    <source>
        <strain evidence="2">ChiSxjej1B13-7041</strain>
    </source>
</reference>
<dbReference type="Proteomes" id="UP000886841">
    <property type="component" value="Unassembled WGS sequence"/>
</dbReference>
<comment type="caution">
    <text evidence="2">The sequence shown here is derived from an EMBL/GenBank/DDBJ whole genome shotgun (WGS) entry which is preliminary data.</text>
</comment>
<evidence type="ECO:0000256" key="1">
    <source>
        <dbReference type="SAM" id="Phobius"/>
    </source>
</evidence>
<dbReference type="AlphaFoldDB" id="A0A9D1EMD5"/>
<feature type="transmembrane region" description="Helical" evidence="1">
    <location>
        <begin position="29"/>
        <end position="50"/>
    </location>
</feature>
<evidence type="ECO:0000313" key="3">
    <source>
        <dbReference type="Proteomes" id="UP000886841"/>
    </source>
</evidence>
<protein>
    <submittedName>
        <fullName evidence="2">Uncharacterized protein</fullName>
    </submittedName>
</protein>
<name>A0A9D1EMD5_9FIRM</name>
<keyword evidence="1" id="KW-1133">Transmembrane helix</keyword>
<reference evidence="2" key="1">
    <citation type="submission" date="2020-10" db="EMBL/GenBank/DDBJ databases">
        <authorList>
            <person name="Gilroy R."/>
        </authorList>
    </citation>
    <scope>NUCLEOTIDE SEQUENCE</scope>
    <source>
        <strain evidence="2">ChiSxjej1B13-7041</strain>
    </source>
</reference>
<keyword evidence="1" id="KW-0472">Membrane</keyword>
<organism evidence="2 3">
    <name type="scientific">Candidatus Egerieimonas intestinavium</name>
    <dbReference type="NCBI Taxonomy" id="2840777"/>
    <lineage>
        <taxon>Bacteria</taxon>
        <taxon>Bacillati</taxon>
        <taxon>Bacillota</taxon>
        <taxon>Clostridia</taxon>
        <taxon>Lachnospirales</taxon>
        <taxon>Lachnospiraceae</taxon>
        <taxon>Lachnospiraceae incertae sedis</taxon>
        <taxon>Candidatus Egerieimonas</taxon>
    </lineage>
</organism>
<sequence>MSQEKVDRYKERKNNRQKLMKREKLIRRLEYTAAALVAAGMIGWVGYSVYAKAAHVGEPESYQMDCTSVNEYLNSLDS</sequence>
<gene>
    <name evidence="2" type="ORF">IAB98_12500</name>
</gene>
<keyword evidence="1" id="KW-0812">Transmembrane</keyword>
<evidence type="ECO:0000313" key="2">
    <source>
        <dbReference type="EMBL" id="HIR94229.1"/>
    </source>
</evidence>
<dbReference type="EMBL" id="DVHU01000111">
    <property type="protein sequence ID" value="HIR94229.1"/>
    <property type="molecule type" value="Genomic_DNA"/>
</dbReference>